<keyword evidence="2" id="KW-0812">Transmembrane</keyword>
<dbReference type="InterPro" id="IPR013783">
    <property type="entry name" value="Ig-like_fold"/>
</dbReference>
<keyword evidence="2" id="KW-0472">Membrane</keyword>
<reference evidence="3 4" key="1">
    <citation type="journal article" date="2016" name="Nat. Commun.">
        <title>Thousands of microbial genomes shed light on interconnected biogeochemical processes in an aquifer system.</title>
        <authorList>
            <person name="Anantharaman K."/>
            <person name="Brown C.T."/>
            <person name="Hug L.A."/>
            <person name="Sharon I."/>
            <person name="Castelle C.J."/>
            <person name="Probst A.J."/>
            <person name="Thomas B.C."/>
            <person name="Singh A."/>
            <person name="Wilkins M.J."/>
            <person name="Karaoz U."/>
            <person name="Brodie E.L."/>
            <person name="Williams K.H."/>
            <person name="Hubbard S.S."/>
            <person name="Banfield J.F."/>
        </authorList>
    </citation>
    <scope>NUCLEOTIDE SEQUENCE [LARGE SCALE GENOMIC DNA]</scope>
</reference>
<dbReference type="Gene3D" id="2.60.40.10">
    <property type="entry name" value="Immunoglobulins"/>
    <property type="match status" value="2"/>
</dbReference>
<gene>
    <name evidence="3" type="ORF">A2112_01920</name>
</gene>
<feature type="transmembrane region" description="Helical" evidence="2">
    <location>
        <begin position="20"/>
        <end position="42"/>
    </location>
</feature>
<dbReference type="NCBIfam" id="NF033510">
    <property type="entry name" value="Ca_tandemer"/>
    <property type="match status" value="1"/>
</dbReference>
<accession>A0A1F7WLG8</accession>
<dbReference type="Proteomes" id="UP000177091">
    <property type="component" value="Unassembled WGS sequence"/>
</dbReference>
<name>A0A1F7WLG8_9BACT</name>
<organism evidence="3 4">
    <name type="scientific">Candidatus Woesebacteria bacterium GWA1_42_12</name>
    <dbReference type="NCBI Taxonomy" id="1802472"/>
    <lineage>
        <taxon>Bacteria</taxon>
        <taxon>Candidatus Woeseibacteriota</taxon>
    </lineage>
</organism>
<proteinExistence type="predicted"/>
<evidence type="ECO:0000313" key="4">
    <source>
        <dbReference type="Proteomes" id="UP000177091"/>
    </source>
</evidence>
<comment type="caution">
    <text evidence="3">The sequence shown here is derived from an EMBL/GenBank/DDBJ whole genome shotgun (WGS) entry which is preliminary data.</text>
</comment>
<keyword evidence="2" id="KW-1133">Transmembrane helix</keyword>
<dbReference type="AlphaFoldDB" id="A0A1F7WLG8"/>
<feature type="region of interest" description="Disordered" evidence="1">
    <location>
        <begin position="56"/>
        <end position="75"/>
    </location>
</feature>
<evidence type="ECO:0000256" key="1">
    <source>
        <dbReference type="SAM" id="MobiDB-lite"/>
    </source>
</evidence>
<evidence type="ECO:0000256" key="2">
    <source>
        <dbReference type="SAM" id="Phobius"/>
    </source>
</evidence>
<protein>
    <submittedName>
        <fullName evidence="3">Uncharacterized protein</fullName>
    </submittedName>
</protein>
<evidence type="ECO:0000313" key="3">
    <source>
        <dbReference type="EMBL" id="OGM03684.1"/>
    </source>
</evidence>
<dbReference type="EMBL" id="MGFK01000031">
    <property type="protein sequence ID" value="OGM03684.1"/>
    <property type="molecule type" value="Genomic_DNA"/>
</dbReference>
<dbReference type="Pfam" id="PF09136">
    <property type="entry name" value="Glucodextran_B"/>
    <property type="match status" value="2"/>
</dbReference>
<sequence>MRSFSRLVRSEERKNLRSAVLLGVLTLGIIALFFFFGLPLMAKFAGFLTDLRKTSTPVESTDETPPAPPRIDSLPEATNKLSVDITGSTEPAAIVILSLNGKEEEVLANSEGEFTFNFDLADGENSISGKAKDEAGNESQKTDTIKVVYDNDSPNLEITNPSDGATFFGSKQRQIVVEGKTEEGVSLTINDRFVLVEDDGAFTFTTTLGDGENSFNLKAKDKAENLTEKTIKVNYSP</sequence>